<sequence>MLPPFLVLLMCLSTLHTTQVKEHVAVVHHQLTVSELECIATWHFLGHTFFAARVGGRRGEAFRCFITEKTGTMGRIGISADAGCQELTHIGAASVILHYKHGTRHEINQGMLISSYKGRNDTVWTCIEKKEAEQGNFIRAHVRKGCQTGYQCMLEVCPFQRSHISPLCSLPVLWMGCEEKDEMHMLRECRENKGERFSCVAHFPHEEYQFIVVRSEETKKTQCLTYISTPVMLLRVFDHISCDPISIQGALPALQMNISSIDTIESYFSSVSNTVYTIRGSNVTSWLRLPWTRADIVRMAFTDPRLQSARERPFAVGEYDDKYDLMSTANAHMRPSTYGLNGPGLNGPHLDYLGWLPMNRMVYFGRSCRDGRQNYTLRLSSLSVPHRLTIGWLMVMIPYDRDDPGNVYTVEYRTPVGNDAGIRQGAVVIHKVHKIGMSYYSTLITHANNEYNELTAGTEWIQFLHLEKDGGFEYIRVKAVCLASDVRISLGSSQSVNKRGVQYVCIEANRTVTQADVDRQYLRDTFFELRFNFRACCTQR</sequence>
<dbReference type="WBParaSite" id="Hba_19740">
    <property type="protein sequence ID" value="Hba_19740"/>
    <property type="gene ID" value="Hba_19740"/>
</dbReference>
<accession>A0A1I7XQI6</accession>
<keyword evidence="1" id="KW-0732">Signal</keyword>
<protein>
    <submittedName>
        <fullName evidence="4">MAM domain-containing protein</fullName>
    </submittedName>
</protein>
<dbReference type="PANTHER" id="PTHR22255:SF9">
    <property type="entry name" value="LP06548P"/>
    <property type="match status" value="1"/>
</dbReference>
<evidence type="ECO:0000259" key="2">
    <source>
        <dbReference type="Pfam" id="PF23069"/>
    </source>
</evidence>
<dbReference type="Pfam" id="PF23069">
    <property type="entry name" value="DUF7042"/>
    <property type="match status" value="1"/>
</dbReference>
<dbReference type="AlphaFoldDB" id="A0A1I7XQI6"/>
<proteinExistence type="predicted"/>
<evidence type="ECO:0000313" key="3">
    <source>
        <dbReference type="Proteomes" id="UP000095283"/>
    </source>
</evidence>
<feature type="domain" description="DUF7042" evidence="2">
    <location>
        <begin position="32"/>
        <end position="94"/>
    </location>
</feature>
<evidence type="ECO:0000256" key="1">
    <source>
        <dbReference type="SAM" id="SignalP"/>
    </source>
</evidence>
<organism evidence="3 4">
    <name type="scientific">Heterorhabditis bacteriophora</name>
    <name type="common">Entomopathogenic nematode worm</name>
    <dbReference type="NCBI Taxonomy" id="37862"/>
    <lineage>
        <taxon>Eukaryota</taxon>
        <taxon>Metazoa</taxon>
        <taxon>Ecdysozoa</taxon>
        <taxon>Nematoda</taxon>
        <taxon>Chromadorea</taxon>
        <taxon>Rhabditida</taxon>
        <taxon>Rhabditina</taxon>
        <taxon>Rhabditomorpha</taxon>
        <taxon>Strongyloidea</taxon>
        <taxon>Heterorhabditidae</taxon>
        <taxon>Heterorhabditis</taxon>
    </lineage>
</organism>
<reference evidence="4" key="1">
    <citation type="submission" date="2016-11" db="UniProtKB">
        <authorList>
            <consortium name="WormBaseParasite"/>
        </authorList>
    </citation>
    <scope>IDENTIFICATION</scope>
</reference>
<feature type="chain" id="PRO_5009311424" evidence="1">
    <location>
        <begin position="21"/>
        <end position="540"/>
    </location>
</feature>
<dbReference type="Proteomes" id="UP000095283">
    <property type="component" value="Unplaced"/>
</dbReference>
<feature type="signal peptide" evidence="1">
    <location>
        <begin position="1"/>
        <end position="20"/>
    </location>
</feature>
<keyword evidence="3" id="KW-1185">Reference proteome</keyword>
<dbReference type="InterPro" id="IPR055470">
    <property type="entry name" value="DUF7042"/>
</dbReference>
<dbReference type="PANTHER" id="PTHR22255">
    <property type="entry name" value="LP06548P"/>
    <property type="match status" value="1"/>
</dbReference>
<name>A0A1I7XQI6_HETBA</name>
<evidence type="ECO:0000313" key="4">
    <source>
        <dbReference type="WBParaSite" id="Hba_19740"/>
    </source>
</evidence>